<dbReference type="STRING" id="356882.A0A423X9H5"/>
<feature type="compositionally biased region" description="Pro residues" evidence="1">
    <location>
        <begin position="11"/>
        <end position="26"/>
    </location>
</feature>
<feature type="compositionally biased region" description="Pro residues" evidence="1">
    <location>
        <begin position="110"/>
        <end position="123"/>
    </location>
</feature>
<dbReference type="InterPro" id="IPR013272">
    <property type="entry name" value="Vps72/YL1_C"/>
</dbReference>
<feature type="region of interest" description="Disordered" evidence="1">
    <location>
        <begin position="1"/>
        <end position="71"/>
    </location>
</feature>
<evidence type="ECO:0000259" key="2">
    <source>
        <dbReference type="SMART" id="SM00993"/>
    </source>
</evidence>
<dbReference type="SMART" id="SM00993">
    <property type="entry name" value="YL1_C"/>
    <property type="match status" value="1"/>
</dbReference>
<accession>A0A423X9H5</accession>
<comment type="caution">
    <text evidence="3">The sequence shown here is derived from an EMBL/GenBank/DDBJ whole genome shotgun (WGS) entry which is preliminary data.</text>
</comment>
<evidence type="ECO:0000313" key="3">
    <source>
        <dbReference type="EMBL" id="ROW12698.1"/>
    </source>
</evidence>
<keyword evidence="4" id="KW-1185">Reference proteome</keyword>
<dbReference type="GO" id="GO:0005634">
    <property type="term" value="C:nucleus"/>
    <property type="evidence" value="ECO:0007669"/>
    <property type="project" value="TreeGrafter"/>
</dbReference>
<organism evidence="3 4">
    <name type="scientific">Cytospora schulzeri</name>
    <dbReference type="NCBI Taxonomy" id="448051"/>
    <lineage>
        <taxon>Eukaryota</taxon>
        <taxon>Fungi</taxon>
        <taxon>Dikarya</taxon>
        <taxon>Ascomycota</taxon>
        <taxon>Pezizomycotina</taxon>
        <taxon>Sordariomycetes</taxon>
        <taxon>Sordariomycetidae</taxon>
        <taxon>Diaporthales</taxon>
        <taxon>Cytosporaceae</taxon>
        <taxon>Cytospora</taxon>
    </lineage>
</organism>
<dbReference type="Proteomes" id="UP000283895">
    <property type="component" value="Unassembled WGS sequence"/>
</dbReference>
<evidence type="ECO:0000256" key="1">
    <source>
        <dbReference type="SAM" id="MobiDB-lite"/>
    </source>
</evidence>
<dbReference type="AlphaFoldDB" id="A0A423X9H5"/>
<feature type="compositionally biased region" description="Low complexity" evidence="1">
    <location>
        <begin position="313"/>
        <end position="337"/>
    </location>
</feature>
<feature type="compositionally biased region" description="Basic and acidic residues" evidence="1">
    <location>
        <begin position="226"/>
        <end position="264"/>
    </location>
</feature>
<feature type="compositionally biased region" description="Low complexity" evidence="1">
    <location>
        <begin position="345"/>
        <end position="360"/>
    </location>
</feature>
<evidence type="ECO:0000313" key="4">
    <source>
        <dbReference type="Proteomes" id="UP000283895"/>
    </source>
</evidence>
<feature type="compositionally biased region" description="Low complexity" evidence="1">
    <location>
        <begin position="270"/>
        <end position="291"/>
    </location>
</feature>
<feature type="compositionally biased region" description="Low complexity" evidence="1">
    <location>
        <begin position="1"/>
        <end position="10"/>
    </location>
</feature>
<dbReference type="OrthoDB" id="3942062at2759"/>
<dbReference type="PANTHER" id="PTHR13275">
    <property type="entry name" value="YL-1 PROTEIN TRANSCRIPTION FACTOR-LIKE 1"/>
    <property type="match status" value="1"/>
</dbReference>
<reference evidence="3 4" key="1">
    <citation type="submission" date="2015-09" db="EMBL/GenBank/DDBJ databases">
        <title>Host preference determinants of Valsa canker pathogens revealed by comparative genomics.</title>
        <authorList>
            <person name="Yin Z."/>
            <person name="Huang L."/>
        </authorList>
    </citation>
    <scope>NUCLEOTIDE SEQUENCE [LARGE SCALE GENOMIC DNA]</scope>
    <source>
        <strain evidence="3 4">03-1</strain>
    </source>
</reference>
<feature type="region of interest" description="Disordered" evidence="1">
    <location>
        <begin position="216"/>
        <end position="367"/>
    </location>
</feature>
<feature type="domain" description="Vps72/YL1 C-terminal" evidence="2">
    <location>
        <begin position="168"/>
        <end position="197"/>
    </location>
</feature>
<dbReference type="EMBL" id="LKEA01000001">
    <property type="protein sequence ID" value="ROW12698.1"/>
    <property type="molecule type" value="Genomic_DNA"/>
</dbReference>
<gene>
    <name evidence="3" type="ORF">VMCG_00636</name>
</gene>
<sequence>MSGPPALSIPAPSPSLAPAMPSPPVKTEPQNSTQIPLALRPDLGPRFMPPPNPHFAQPSQPSVLAAPVGMPSILNGSMPVLGYAATPKQQKDDAAGSKKASAKAAASKKAPPPPPEPPEPEPPLEGKVTRSCILLQNFDNEAIKKPETQTQILFGRKMNKLAKPPHPPLCVITNHPARHRDPKTGLPFYNVYAFKEIQKLIAGNFRWSKLTGTWVGNPGVDAAKGVPERFTRPETEEERNERRERVEREKKEADERKEQEKKLAEEEEASLAASESMGDAPPLASDPLAAPRTDISPPPVAPALGPTPPPAGVPLMMPTPDDPKPMMASPTAQEPVAPTAPVPAPITTTATDTSVTTSASGAEASQL</sequence>
<feature type="region of interest" description="Disordered" evidence="1">
    <location>
        <begin position="84"/>
        <end position="126"/>
    </location>
</feature>
<proteinExistence type="predicted"/>
<dbReference type="PANTHER" id="PTHR13275:SF4">
    <property type="entry name" value="VACUOLAR PROTEIN SORTING-ASSOCIATED PROTEIN 72 HOMOLOG"/>
    <property type="match status" value="1"/>
</dbReference>
<protein>
    <recommendedName>
        <fullName evidence="2">Vps72/YL1 C-terminal domain-containing protein</fullName>
    </recommendedName>
</protein>
<feature type="compositionally biased region" description="Pro residues" evidence="1">
    <location>
        <begin position="296"/>
        <end position="312"/>
    </location>
</feature>
<dbReference type="Pfam" id="PF08265">
    <property type="entry name" value="YL1_C"/>
    <property type="match status" value="1"/>
</dbReference>
<name>A0A423X9H5_9PEZI</name>
<feature type="compositionally biased region" description="Low complexity" evidence="1">
    <location>
        <begin position="97"/>
        <end position="109"/>
    </location>
</feature>